<dbReference type="EMBL" id="MK072353">
    <property type="protein sequence ID" value="AYV82267.1"/>
    <property type="molecule type" value="Genomic_DNA"/>
</dbReference>
<evidence type="ECO:0000256" key="1">
    <source>
        <dbReference type="SAM" id="MobiDB-lite"/>
    </source>
</evidence>
<sequence>MFDIARSIPQSGKGRGKGNDSDTHSNIHSDIHSDLYSDKHSDTHNDTHNDKHSDTHSNTHSDTHSDTHNDTHSDTHTNSQDGGDIYEDIIQKILDNLPITIKNINVDELIKSQAYKKLKIKHKEYIDNKIQDLLPLEDKKIIKNKMEKPLDELLAYFVCNNCGYATKIIPGTNIFSRKSEDISQNYAVSDYSDQLYSDIVARTRKYICPNKECESHKDNKKREAVFIRLLNTYRIKYICSACKTVI</sequence>
<protein>
    <submittedName>
        <fullName evidence="2">DNA-dependent RNA polymerase subunit Rpb9</fullName>
    </submittedName>
</protein>
<feature type="region of interest" description="Disordered" evidence="1">
    <location>
        <begin position="1"/>
        <end position="82"/>
    </location>
</feature>
<accession>A0A3G5A4X0</accession>
<organism evidence="2">
    <name type="scientific">Homavirus sp</name>
    <dbReference type="NCBI Taxonomy" id="2487769"/>
    <lineage>
        <taxon>Viruses</taxon>
        <taxon>Varidnaviria</taxon>
        <taxon>Bamfordvirae</taxon>
        <taxon>Nucleocytoviricota</taxon>
        <taxon>Megaviricetes</taxon>
        <taxon>Imitervirales</taxon>
        <taxon>Mimiviridae</taxon>
        <taxon>Klosneuvirinae</taxon>
    </lineage>
</organism>
<name>A0A3G5A4X0_9VIRU</name>
<reference evidence="2" key="1">
    <citation type="submission" date="2018-10" db="EMBL/GenBank/DDBJ databases">
        <title>Hidden diversity of soil giant viruses.</title>
        <authorList>
            <person name="Schulz F."/>
            <person name="Alteio L."/>
            <person name="Goudeau D."/>
            <person name="Ryan E.M."/>
            <person name="Malmstrom R.R."/>
            <person name="Blanchard J."/>
            <person name="Woyke T."/>
        </authorList>
    </citation>
    <scope>NUCLEOTIDE SEQUENCE</scope>
    <source>
        <strain evidence="2">HOV1</strain>
    </source>
</reference>
<feature type="compositionally biased region" description="Basic and acidic residues" evidence="1">
    <location>
        <begin position="17"/>
        <end position="75"/>
    </location>
</feature>
<evidence type="ECO:0000313" key="2">
    <source>
        <dbReference type="EMBL" id="AYV82267.1"/>
    </source>
</evidence>
<gene>
    <name evidence="2" type="ORF">Homavirus22_4</name>
</gene>
<proteinExistence type="predicted"/>